<organism evidence="6 7">
    <name type="scientific">Liquorilactobacillus ghanensis DSM 18630</name>
    <dbReference type="NCBI Taxonomy" id="1423750"/>
    <lineage>
        <taxon>Bacteria</taxon>
        <taxon>Bacillati</taxon>
        <taxon>Bacillota</taxon>
        <taxon>Bacilli</taxon>
        <taxon>Lactobacillales</taxon>
        <taxon>Lactobacillaceae</taxon>
        <taxon>Liquorilactobacillus</taxon>
    </lineage>
</organism>
<comment type="similarity">
    <text evidence="1">Belongs to the peptidase S66 family.</text>
</comment>
<dbReference type="PIRSF" id="PIRSF028757">
    <property type="entry name" value="LD-carboxypeptidase"/>
    <property type="match status" value="1"/>
</dbReference>
<comment type="caution">
    <text evidence="6">The sequence shown here is derived from an EMBL/GenBank/DDBJ whole genome shotgun (WGS) entry which is preliminary data.</text>
</comment>
<feature type="active site" description="Charge relay system" evidence="3">
    <location>
        <position position="247"/>
    </location>
</feature>
<feature type="domain" description="LD-carboxypeptidase N-terminal" evidence="4">
    <location>
        <begin position="24"/>
        <end position="136"/>
    </location>
</feature>
<evidence type="ECO:0000256" key="3">
    <source>
        <dbReference type="PIRSR" id="PIRSR028757-1"/>
    </source>
</evidence>
<evidence type="ECO:0000256" key="1">
    <source>
        <dbReference type="ARBA" id="ARBA00010233"/>
    </source>
</evidence>
<evidence type="ECO:0000313" key="7">
    <source>
        <dbReference type="Proteomes" id="UP000051451"/>
    </source>
</evidence>
<dbReference type="InterPro" id="IPR027461">
    <property type="entry name" value="Carboxypeptidase_A_C_sf"/>
</dbReference>
<reference evidence="6 7" key="1">
    <citation type="journal article" date="2015" name="Genome Announc.">
        <title>Expanding the biotechnology potential of lactobacilli through comparative genomics of 213 strains and associated genera.</title>
        <authorList>
            <person name="Sun Z."/>
            <person name="Harris H.M."/>
            <person name="McCann A."/>
            <person name="Guo C."/>
            <person name="Argimon S."/>
            <person name="Zhang W."/>
            <person name="Yang X."/>
            <person name="Jeffery I.B."/>
            <person name="Cooney J.C."/>
            <person name="Kagawa T.F."/>
            <person name="Liu W."/>
            <person name="Song Y."/>
            <person name="Salvetti E."/>
            <person name="Wrobel A."/>
            <person name="Rasinkangas P."/>
            <person name="Parkhill J."/>
            <person name="Rea M.C."/>
            <person name="O'Sullivan O."/>
            <person name="Ritari J."/>
            <person name="Douillard F.P."/>
            <person name="Paul Ross R."/>
            <person name="Yang R."/>
            <person name="Briner A.E."/>
            <person name="Felis G.E."/>
            <person name="de Vos W.M."/>
            <person name="Barrangou R."/>
            <person name="Klaenhammer T.R."/>
            <person name="Caufield P.W."/>
            <person name="Cui Y."/>
            <person name="Zhang H."/>
            <person name="O'Toole P.W."/>
        </authorList>
    </citation>
    <scope>NUCLEOTIDE SEQUENCE [LARGE SCALE GENOMIC DNA]</scope>
    <source>
        <strain evidence="6 7">DSM 18630</strain>
    </source>
</reference>
<dbReference type="InterPro" id="IPR040921">
    <property type="entry name" value="Peptidase_S66C"/>
</dbReference>
<keyword evidence="7" id="KW-1185">Reference proteome</keyword>
<gene>
    <name evidence="6" type="ORF">FC89_GL001028</name>
</gene>
<evidence type="ECO:0000259" key="4">
    <source>
        <dbReference type="Pfam" id="PF02016"/>
    </source>
</evidence>
<dbReference type="AlphaFoldDB" id="A0A0R1VJW3"/>
<dbReference type="InterPro" id="IPR027478">
    <property type="entry name" value="LdcA_N"/>
</dbReference>
<evidence type="ECO:0000259" key="5">
    <source>
        <dbReference type="Pfam" id="PF17676"/>
    </source>
</evidence>
<proteinExistence type="inferred from homology"/>
<dbReference type="CDD" id="cd07062">
    <property type="entry name" value="Peptidase_S66_mccF_like"/>
    <property type="match status" value="1"/>
</dbReference>
<evidence type="ECO:0000256" key="2">
    <source>
        <dbReference type="ARBA" id="ARBA00022801"/>
    </source>
</evidence>
<dbReference type="SUPFAM" id="SSF141986">
    <property type="entry name" value="LD-carboxypeptidase A C-terminal domain-like"/>
    <property type="match status" value="1"/>
</dbReference>
<dbReference type="InterPro" id="IPR029062">
    <property type="entry name" value="Class_I_gatase-like"/>
</dbReference>
<feature type="domain" description="LD-carboxypeptidase C-terminal" evidence="5">
    <location>
        <begin position="215"/>
        <end position="328"/>
    </location>
</feature>
<dbReference type="SUPFAM" id="SSF52317">
    <property type="entry name" value="Class I glutamine amidotransferase-like"/>
    <property type="match status" value="1"/>
</dbReference>
<dbReference type="InterPro" id="IPR040449">
    <property type="entry name" value="Peptidase_S66_N"/>
</dbReference>
<feature type="active site" description="Charge relay system" evidence="3">
    <location>
        <position position="315"/>
    </location>
</feature>
<feature type="active site" description="Nucleophile" evidence="3">
    <location>
        <position position="123"/>
    </location>
</feature>
<dbReference type="Gene3D" id="3.40.50.10740">
    <property type="entry name" value="Class I glutamine amidotransferase-like"/>
    <property type="match status" value="1"/>
</dbReference>
<protein>
    <submittedName>
        <fullName evidence="6">Microcin C7 immunity protein</fullName>
    </submittedName>
</protein>
<dbReference type="PANTHER" id="PTHR30237:SF5">
    <property type="entry name" value="CARBOXYPEPTIDASE VC_A0337-RELATED"/>
    <property type="match status" value="1"/>
</dbReference>
<dbReference type="InterPro" id="IPR003507">
    <property type="entry name" value="S66_fam"/>
</dbReference>
<sequence>MIDNEPKKAIIKQKKILEMFKLKIGFYSASTPITALSPKRFRRAIDFLQQQGVRLTAGSLTRKQDNYRSGSIDERAREINELIHNDQVEIIMATIGGTNTNSVLPDIDFAYLRCHPKTFVGYSDATALLLAVKTQAPQCRVLYGPALVASFGEWQPFVGMTWHYFNQVITTGSHQIVQLQGPKFWSDERLNWENFEQPKEQRVNAWHYTKQPVLEGRLIGGNLNTMYGIIGSKYFPQLSSEDLLLIEDAEKDAATVEKNFAMLKNAGVFNQIKGIILGKHALFDDQGSHKTPIEILLEVVNNPQLPIIYDYDCCHTVPMMTTPLGAHTIINAQTMTAEFSDF</sequence>
<dbReference type="PATRIC" id="fig|1423750.3.peg.1052"/>
<dbReference type="Gene3D" id="3.50.30.60">
    <property type="entry name" value="LD-carboxypeptidase A C-terminal domain-like"/>
    <property type="match status" value="1"/>
</dbReference>
<dbReference type="GO" id="GO:0016787">
    <property type="term" value="F:hydrolase activity"/>
    <property type="evidence" value="ECO:0007669"/>
    <property type="project" value="UniProtKB-KW"/>
</dbReference>
<dbReference type="Proteomes" id="UP000051451">
    <property type="component" value="Unassembled WGS sequence"/>
</dbReference>
<dbReference type="STRING" id="1423750.FC89_GL001028"/>
<dbReference type="PANTHER" id="PTHR30237">
    <property type="entry name" value="MURAMOYLTETRAPEPTIDE CARBOXYPEPTIDASE"/>
    <property type="match status" value="1"/>
</dbReference>
<name>A0A0R1VJW3_9LACO</name>
<dbReference type="Pfam" id="PF17676">
    <property type="entry name" value="Peptidase_S66C"/>
    <property type="match status" value="1"/>
</dbReference>
<evidence type="ECO:0000313" key="6">
    <source>
        <dbReference type="EMBL" id="KRM06160.1"/>
    </source>
</evidence>
<accession>A0A0R1VJW3</accession>
<dbReference type="Pfam" id="PF02016">
    <property type="entry name" value="Peptidase_S66"/>
    <property type="match status" value="1"/>
</dbReference>
<dbReference type="EMBL" id="AZGB01000016">
    <property type="protein sequence ID" value="KRM06160.1"/>
    <property type="molecule type" value="Genomic_DNA"/>
</dbReference>
<keyword evidence="2" id="KW-0378">Hydrolase</keyword>